<dbReference type="InterPro" id="IPR001734">
    <property type="entry name" value="Na/solute_symporter"/>
</dbReference>
<dbReference type="InParanoid" id="A0A1S3IXH7"/>
<dbReference type="Pfam" id="PF00474">
    <property type="entry name" value="SSF"/>
    <property type="match status" value="1"/>
</dbReference>
<dbReference type="PANTHER" id="PTHR11819:SF195">
    <property type="entry name" value="SODIUM_GLUCOSE COTRANSPORTER 4"/>
    <property type="match status" value="1"/>
</dbReference>
<dbReference type="GO" id="GO:0005412">
    <property type="term" value="F:D-glucose:sodium symporter activity"/>
    <property type="evidence" value="ECO:0007669"/>
    <property type="project" value="TreeGrafter"/>
</dbReference>
<dbReference type="KEGG" id="lak:106168271"/>
<proteinExistence type="inferred from homology"/>
<organism evidence="9 10">
    <name type="scientific">Lingula anatina</name>
    <name type="common">Brachiopod</name>
    <name type="synonym">Lingula unguis</name>
    <dbReference type="NCBI Taxonomy" id="7574"/>
    <lineage>
        <taxon>Eukaryota</taxon>
        <taxon>Metazoa</taxon>
        <taxon>Spiralia</taxon>
        <taxon>Lophotrochozoa</taxon>
        <taxon>Brachiopoda</taxon>
        <taxon>Linguliformea</taxon>
        <taxon>Lingulata</taxon>
        <taxon>Lingulida</taxon>
        <taxon>Linguloidea</taxon>
        <taxon>Lingulidae</taxon>
        <taxon>Lingula</taxon>
    </lineage>
</organism>
<evidence type="ECO:0000256" key="5">
    <source>
        <dbReference type="ARBA" id="ARBA00023136"/>
    </source>
</evidence>
<dbReference type="GeneID" id="106168271"/>
<feature type="transmembrane region" description="Helical" evidence="8">
    <location>
        <begin position="359"/>
        <end position="388"/>
    </location>
</feature>
<evidence type="ECO:0000256" key="8">
    <source>
        <dbReference type="SAM" id="Phobius"/>
    </source>
</evidence>
<keyword evidence="9" id="KW-1185">Reference proteome</keyword>
<comment type="subcellular location">
    <subcellularLocation>
        <location evidence="1">Membrane</location>
        <topology evidence="1">Multi-pass membrane protein</topology>
    </subcellularLocation>
</comment>
<dbReference type="Gene3D" id="1.20.1730.10">
    <property type="entry name" value="Sodium/glucose cotransporter"/>
    <property type="match status" value="1"/>
</dbReference>
<evidence type="ECO:0000313" key="10">
    <source>
        <dbReference type="RefSeq" id="XP_013402733.1"/>
    </source>
</evidence>
<dbReference type="Proteomes" id="UP000085678">
    <property type="component" value="Unplaced"/>
</dbReference>
<reference evidence="10" key="1">
    <citation type="submission" date="2025-08" db="UniProtKB">
        <authorList>
            <consortium name="RefSeq"/>
        </authorList>
    </citation>
    <scope>IDENTIFICATION</scope>
    <source>
        <tissue evidence="10">Gonads</tissue>
    </source>
</reference>
<evidence type="ECO:0000256" key="2">
    <source>
        <dbReference type="ARBA" id="ARBA00006434"/>
    </source>
</evidence>
<comment type="similarity">
    <text evidence="2 6">Belongs to the sodium:solute symporter (SSF) (TC 2.A.21) family.</text>
</comment>
<feature type="transmembrane region" description="Helical" evidence="8">
    <location>
        <begin position="192"/>
        <end position="211"/>
    </location>
</feature>
<feature type="transmembrane region" description="Helical" evidence="8">
    <location>
        <begin position="12"/>
        <end position="31"/>
    </location>
</feature>
<name>A0A1S3IXH7_LINAN</name>
<keyword evidence="5 8" id="KW-0472">Membrane</keyword>
<feature type="transmembrane region" description="Helical" evidence="8">
    <location>
        <begin position="292"/>
        <end position="312"/>
    </location>
</feature>
<evidence type="ECO:0000256" key="4">
    <source>
        <dbReference type="ARBA" id="ARBA00022989"/>
    </source>
</evidence>
<dbReference type="RefSeq" id="XP_013402733.1">
    <property type="nucleotide sequence ID" value="XM_013547279.1"/>
</dbReference>
<dbReference type="AlphaFoldDB" id="A0A1S3IXH7"/>
<dbReference type="PROSITE" id="PS00457">
    <property type="entry name" value="NA_SOLUT_SYMP_2"/>
    <property type="match status" value="1"/>
</dbReference>
<feature type="transmembrane region" description="Helical" evidence="8">
    <location>
        <begin position="644"/>
        <end position="664"/>
    </location>
</feature>
<feature type="transmembrane region" description="Helical" evidence="8">
    <location>
        <begin position="160"/>
        <end position="185"/>
    </location>
</feature>
<evidence type="ECO:0000256" key="6">
    <source>
        <dbReference type="RuleBase" id="RU362091"/>
    </source>
</evidence>
<dbReference type="GO" id="GO:0005886">
    <property type="term" value="C:plasma membrane"/>
    <property type="evidence" value="ECO:0007669"/>
    <property type="project" value="TreeGrafter"/>
</dbReference>
<feature type="transmembrane region" description="Helical" evidence="8">
    <location>
        <begin position="504"/>
        <end position="525"/>
    </location>
</feature>
<gene>
    <name evidence="10" type="primary">LOC106168271</name>
</gene>
<dbReference type="InterPro" id="IPR018212">
    <property type="entry name" value="Na/solute_symporter_CS"/>
</dbReference>
<sequence length="665" mass="73028">MEGMGLTHWGDILAVVAYFVFVLAVGIWSICRPSTGNVKGYFLAGRDMVWWPVGASLFASNIGSEHFIGLAGAGAASGIAISMYELNAIPNLIILSWIFYPIYVASGVFTMPEYMEKRFSNQRLRIYLSVLALVLYIFTKIAVSIYAGALFIGLALGWNMYLSIAVLLTVTGAYTVLGGLTAVIYTDTLQTVIMLVGSVSLTVLGFGRIGGYQELVILYMNATPTVRDGNSSCGQPRDDAFHLFRDPVQSDNPWPGLIVQSTLGVLWYFSADQVMVQRVLAARNITHAKGGAILSSYLKILPLFLILIPGMMSRALFPDEVACVDPDECMRYCGNRIGCSNIAYPKLVLTLLPTGMKGLLLAVMLSAIMSSLTSVFNSASALFTMDLWRRLRPMAHERELLIVGRVFIVVLCGVSILWIPLVQSSQGGTLFNYIQAVQGYLGTPISALFLLAIFWKRMTEKGAFCGILVGHLCGIIRMAMDFSLPAPQCGEEETRPAVLYKVHYTYFGIILIIITTGVTVGVSLVTRPVDQKVLAGLTWWTRKETPVKRQVPSPDRQHYDTVAYEARDDDDNGDVTLPEIKTRGKISGGDTNKDSTEDVSSEQSIRQRCLHLICGVPRNEHSVEEPVGSGPSQNELNEPRKLRMLLNINAGVACVVLAVLWIIFR</sequence>
<feature type="transmembrane region" description="Helical" evidence="8">
    <location>
        <begin position="92"/>
        <end position="114"/>
    </location>
</feature>
<protein>
    <submittedName>
        <fullName evidence="10">Sodium/glucose cotransporter 5-like</fullName>
    </submittedName>
</protein>
<dbReference type="PROSITE" id="PS50283">
    <property type="entry name" value="NA_SOLUT_SYMP_3"/>
    <property type="match status" value="1"/>
</dbReference>
<feature type="transmembrane region" description="Helical" evidence="8">
    <location>
        <begin position="126"/>
        <end position="154"/>
    </location>
</feature>
<dbReference type="NCBIfam" id="TIGR00813">
    <property type="entry name" value="sss"/>
    <property type="match status" value="1"/>
</dbReference>
<evidence type="ECO:0000256" key="7">
    <source>
        <dbReference type="SAM" id="MobiDB-lite"/>
    </source>
</evidence>
<dbReference type="OrthoDB" id="6132759at2759"/>
<dbReference type="PANTHER" id="PTHR11819">
    <property type="entry name" value="SOLUTE CARRIER FAMILY 5"/>
    <property type="match status" value="1"/>
</dbReference>
<feature type="region of interest" description="Disordered" evidence="7">
    <location>
        <begin position="565"/>
        <end position="602"/>
    </location>
</feature>
<evidence type="ECO:0000256" key="1">
    <source>
        <dbReference type="ARBA" id="ARBA00004141"/>
    </source>
</evidence>
<feature type="transmembrane region" description="Helical" evidence="8">
    <location>
        <begin position="400"/>
        <end position="421"/>
    </location>
</feature>
<keyword evidence="3 8" id="KW-0812">Transmembrane</keyword>
<evidence type="ECO:0000313" key="9">
    <source>
        <dbReference type="Proteomes" id="UP000085678"/>
    </source>
</evidence>
<feature type="transmembrane region" description="Helical" evidence="8">
    <location>
        <begin position="462"/>
        <end position="484"/>
    </location>
</feature>
<feature type="transmembrane region" description="Helical" evidence="8">
    <location>
        <begin position="433"/>
        <end position="455"/>
    </location>
</feature>
<accession>A0A1S3IXH7</accession>
<evidence type="ECO:0000256" key="3">
    <source>
        <dbReference type="ARBA" id="ARBA00022692"/>
    </source>
</evidence>
<feature type="transmembrane region" description="Helical" evidence="8">
    <location>
        <begin position="254"/>
        <end position="271"/>
    </location>
</feature>
<dbReference type="InterPro" id="IPR038377">
    <property type="entry name" value="Na/Glc_symporter_sf"/>
</dbReference>
<keyword evidence="4 8" id="KW-1133">Transmembrane helix</keyword>